<accession>A0AAP0ATV1</accession>
<dbReference type="Proteomes" id="UP001418222">
    <property type="component" value="Unassembled WGS sequence"/>
</dbReference>
<gene>
    <name evidence="1" type="ORF">KSP39_PZI023724</name>
</gene>
<dbReference type="EMBL" id="JBBWWQ010000021">
    <property type="protein sequence ID" value="KAK8914377.1"/>
    <property type="molecule type" value="Genomic_DNA"/>
</dbReference>
<dbReference type="AlphaFoldDB" id="A0AAP0ATV1"/>
<sequence>MLEQKLATSTQQQDLFKLMGYDFTVQYKRGKENVCADSLSWVHEVPPATLNSLITLQPDTM</sequence>
<comment type="caution">
    <text evidence="1">The sequence shown here is derived from an EMBL/GenBank/DDBJ whole genome shotgun (WGS) entry which is preliminary data.</text>
</comment>
<evidence type="ECO:0000313" key="1">
    <source>
        <dbReference type="EMBL" id="KAK8914377.1"/>
    </source>
</evidence>
<proteinExistence type="predicted"/>
<reference evidence="1 2" key="1">
    <citation type="journal article" date="2022" name="Nat. Plants">
        <title>Genomes of leafy and leafless Platanthera orchids illuminate the evolution of mycoheterotrophy.</title>
        <authorList>
            <person name="Li M.H."/>
            <person name="Liu K.W."/>
            <person name="Li Z."/>
            <person name="Lu H.C."/>
            <person name="Ye Q.L."/>
            <person name="Zhang D."/>
            <person name="Wang J.Y."/>
            <person name="Li Y.F."/>
            <person name="Zhong Z.M."/>
            <person name="Liu X."/>
            <person name="Yu X."/>
            <person name="Liu D.K."/>
            <person name="Tu X.D."/>
            <person name="Liu B."/>
            <person name="Hao Y."/>
            <person name="Liao X.Y."/>
            <person name="Jiang Y.T."/>
            <person name="Sun W.H."/>
            <person name="Chen J."/>
            <person name="Chen Y.Q."/>
            <person name="Ai Y."/>
            <person name="Zhai J.W."/>
            <person name="Wu S.S."/>
            <person name="Zhou Z."/>
            <person name="Hsiao Y.Y."/>
            <person name="Wu W.L."/>
            <person name="Chen Y.Y."/>
            <person name="Lin Y.F."/>
            <person name="Hsu J.L."/>
            <person name="Li C.Y."/>
            <person name="Wang Z.W."/>
            <person name="Zhao X."/>
            <person name="Zhong W.Y."/>
            <person name="Ma X.K."/>
            <person name="Ma L."/>
            <person name="Huang J."/>
            <person name="Chen G.Z."/>
            <person name="Huang M.Z."/>
            <person name="Huang L."/>
            <person name="Peng D.H."/>
            <person name="Luo Y.B."/>
            <person name="Zou S.Q."/>
            <person name="Chen S.P."/>
            <person name="Lan S."/>
            <person name="Tsai W.C."/>
            <person name="Van de Peer Y."/>
            <person name="Liu Z.J."/>
        </authorList>
    </citation>
    <scope>NUCLEOTIDE SEQUENCE [LARGE SCALE GENOMIC DNA]</scope>
    <source>
        <strain evidence="1">Lor287</strain>
    </source>
</reference>
<keyword evidence="2" id="KW-1185">Reference proteome</keyword>
<evidence type="ECO:0000313" key="2">
    <source>
        <dbReference type="Proteomes" id="UP001418222"/>
    </source>
</evidence>
<organism evidence="1 2">
    <name type="scientific">Platanthera zijinensis</name>
    <dbReference type="NCBI Taxonomy" id="2320716"/>
    <lineage>
        <taxon>Eukaryota</taxon>
        <taxon>Viridiplantae</taxon>
        <taxon>Streptophyta</taxon>
        <taxon>Embryophyta</taxon>
        <taxon>Tracheophyta</taxon>
        <taxon>Spermatophyta</taxon>
        <taxon>Magnoliopsida</taxon>
        <taxon>Liliopsida</taxon>
        <taxon>Asparagales</taxon>
        <taxon>Orchidaceae</taxon>
        <taxon>Orchidoideae</taxon>
        <taxon>Orchideae</taxon>
        <taxon>Orchidinae</taxon>
        <taxon>Platanthera</taxon>
    </lineage>
</organism>
<protein>
    <submittedName>
        <fullName evidence="1">Uncharacterized protein</fullName>
    </submittedName>
</protein>
<name>A0AAP0ATV1_9ASPA</name>